<accession>A0ABD3IDI6</accession>
<keyword evidence="2" id="KW-1185">Reference proteome</keyword>
<dbReference type="PANTHER" id="PTHR31672">
    <property type="entry name" value="BNACNNG10540D PROTEIN"/>
    <property type="match status" value="1"/>
</dbReference>
<dbReference type="Proteomes" id="UP001633002">
    <property type="component" value="Unassembled WGS sequence"/>
</dbReference>
<gene>
    <name evidence="1" type="ORF">R1sor_019797</name>
</gene>
<dbReference type="AlphaFoldDB" id="A0ABD3IDI6"/>
<proteinExistence type="predicted"/>
<comment type="caution">
    <text evidence="1">The sequence shown here is derived from an EMBL/GenBank/DDBJ whole genome shotgun (WGS) entry which is preliminary data.</text>
</comment>
<evidence type="ECO:0000313" key="2">
    <source>
        <dbReference type="Proteomes" id="UP001633002"/>
    </source>
</evidence>
<dbReference type="EMBL" id="JBJQOH010000001">
    <property type="protein sequence ID" value="KAL3701775.1"/>
    <property type="molecule type" value="Genomic_DNA"/>
</dbReference>
<protein>
    <submittedName>
        <fullName evidence="1">Uncharacterized protein</fullName>
    </submittedName>
</protein>
<name>A0ABD3IDI6_9MARC</name>
<sequence length="473" mass="53730">MLTDAKRTNFYSVVPGRRSLLFEFLRRIQQPQDSETLMVFARIPFPRLYKVRALSSHWNSNFKLFREVRTTPFGGGISSACTNWPSYGPAFINLSGEYEHEEIDDLFAFNRTTSSWCQFPVMSSISSAVSHREEPYLHVHHELTDERKFHPYRYSSTELLMPGNPTFAVAIGGALVGIIRKTSKECNTVLVSNWLTGESRILPCPPYEYGPQSRLLMIPATSEEYKTVLLDCQVEKYPSTFIFVSQVYDSISKLWTSSLFRVRDATGFSSLLTREGYLAPNTVYSNSLIHVLMYVTEDYHMPGDPFMPEEISSMTLDMKSGVLTRQLLTINHEENKELVQAGIFEVKSGGGLLIVALFEDAEARFSRHSPLPKTLSASGVRIYDFDPGKCELVEIARSSGNGRRFGTHLVADSDCIYFILMADVYGIGERGIRSYSVMKQTWHEHPVPNCDLVYQQRRRFSCFQPGLNPFAVP</sequence>
<dbReference type="InterPro" id="IPR050796">
    <property type="entry name" value="SCF_F-box_component"/>
</dbReference>
<evidence type="ECO:0000313" key="1">
    <source>
        <dbReference type="EMBL" id="KAL3701775.1"/>
    </source>
</evidence>
<dbReference type="PANTHER" id="PTHR31672:SF2">
    <property type="entry name" value="F-BOX DOMAIN-CONTAINING PROTEIN"/>
    <property type="match status" value="1"/>
</dbReference>
<reference evidence="1 2" key="1">
    <citation type="submission" date="2024-09" db="EMBL/GenBank/DDBJ databases">
        <title>Chromosome-scale assembly of Riccia sorocarpa.</title>
        <authorList>
            <person name="Paukszto L."/>
        </authorList>
    </citation>
    <scope>NUCLEOTIDE SEQUENCE [LARGE SCALE GENOMIC DNA]</scope>
    <source>
        <strain evidence="1">LP-2024</strain>
        <tissue evidence="1">Aerial parts of the thallus</tissue>
    </source>
</reference>
<organism evidence="1 2">
    <name type="scientific">Riccia sorocarpa</name>
    <dbReference type="NCBI Taxonomy" id="122646"/>
    <lineage>
        <taxon>Eukaryota</taxon>
        <taxon>Viridiplantae</taxon>
        <taxon>Streptophyta</taxon>
        <taxon>Embryophyta</taxon>
        <taxon>Marchantiophyta</taxon>
        <taxon>Marchantiopsida</taxon>
        <taxon>Marchantiidae</taxon>
        <taxon>Marchantiales</taxon>
        <taxon>Ricciaceae</taxon>
        <taxon>Riccia</taxon>
    </lineage>
</organism>